<dbReference type="InterPro" id="IPR027417">
    <property type="entry name" value="P-loop_NTPase"/>
</dbReference>
<dbReference type="InterPro" id="IPR003593">
    <property type="entry name" value="AAA+_ATPase"/>
</dbReference>
<accession>A0A6J5NR12</accession>
<dbReference type="PANTHER" id="PTHR42759:SF1">
    <property type="entry name" value="MAGNESIUM-CHELATASE SUBUNIT CHLD"/>
    <property type="match status" value="1"/>
</dbReference>
<dbReference type="PANTHER" id="PTHR42759">
    <property type="entry name" value="MOXR FAMILY PROTEIN"/>
    <property type="match status" value="1"/>
</dbReference>
<dbReference type="InterPro" id="IPR001270">
    <property type="entry name" value="ClpA/B"/>
</dbReference>
<name>A0A6J5NR12_9CAUD</name>
<feature type="domain" description="AAA+ ATPase" evidence="1">
    <location>
        <begin position="120"/>
        <end position="271"/>
    </location>
</feature>
<protein>
    <submittedName>
        <fullName evidence="2">AAA domain containing protein</fullName>
    </submittedName>
</protein>
<organism evidence="2">
    <name type="scientific">uncultured Caudovirales phage</name>
    <dbReference type="NCBI Taxonomy" id="2100421"/>
    <lineage>
        <taxon>Viruses</taxon>
        <taxon>Duplodnaviria</taxon>
        <taxon>Heunggongvirae</taxon>
        <taxon>Uroviricota</taxon>
        <taxon>Caudoviricetes</taxon>
        <taxon>Peduoviridae</taxon>
        <taxon>Maltschvirus</taxon>
        <taxon>Maltschvirus maltsch</taxon>
    </lineage>
</organism>
<proteinExistence type="predicted"/>
<sequence>MKKTKAIGVVKYTQDGNPYISELGTGNDITSLFRPIMVQHAIDNDEALIFDHETGRAKRVALDQVNQEDIKATYPPEPQPMPKQEIDPVLALIQNAHKIKPSNLEMSDIKWKYLVRSAVRGKNIMMVGPAGCGKTQAAKELPKATNRPFFYFNLGATQDPRATLIGNTHFKDGETSFDESAFVKAIQTENAVILLDELSRAHPEAWNILMTVLDEGQRYLRLDEDVNSPTIQVAANVSFIATANIGTEYTSTRVLDRALMDRFEIIEVDILSLSQEEDLLTKRFGNKVSGGLIHAVADIADATRKEWRSEEGKLSTMISTRMTVRLCELLADGFSLSEAAEVSVLPFFDASGGADSERTFVKQIIQKHIATEMKDIFNTGEDTASNEAIPF</sequence>
<dbReference type="SUPFAM" id="SSF52540">
    <property type="entry name" value="P-loop containing nucleoside triphosphate hydrolases"/>
    <property type="match status" value="1"/>
</dbReference>
<evidence type="ECO:0000259" key="1">
    <source>
        <dbReference type="SMART" id="SM00382"/>
    </source>
</evidence>
<dbReference type="EMBL" id="LR796697">
    <property type="protein sequence ID" value="CAB4160106.1"/>
    <property type="molecule type" value="Genomic_DNA"/>
</dbReference>
<dbReference type="PRINTS" id="PR00300">
    <property type="entry name" value="CLPPROTEASEA"/>
</dbReference>
<dbReference type="GO" id="GO:0005524">
    <property type="term" value="F:ATP binding"/>
    <property type="evidence" value="ECO:0007669"/>
    <property type="project" value="InterPro"/>
</dbReference>
<dbReference type="InterPro" id="IPR011704">
    <property type="entry name" value="ATPase_dyneun-rel_AAA"/>
</dbReference>
<dbReference type="InterPro" id="IPR050764">
    <property type="entry name" value="CbbQ/NirQ/NorQ/GpvN"/>
</dbReference>
<gene>
    <name evidence="2" type="ORF">UFOVP723_66</name>
</gene>
<dbReference type="Gene3D" id="3.40.50.300">
    <property type="entry name" value="P-loop containing nucleotide triphosphate hydrolases"/>
    <property type="match status" value="1"/>
</dbReference>
<reference evidence="2" key="1">
    <citation type="submission" date="2020-04" db="EMBL/GenBank/DDBJ databases">
        <authorList>
            <person name="Chiriac C."/>
            <person name="Salcher M."/>
            <person name="Ghai R."/>
            <person name="Kavagutti S V."/>
        </authorList>
    </citation>
    <scope>NUCLEOTIDE SEQUENCE</scope>
</reference>
<evidence type="ECO:0000313" key="2">
    <source>
        <dbReference type="EMBL" id="CAB4160106.1"/>
    </source>
</evidence>
<dbReference type="SMART" id="SM00382">
    <property type="entry name" value="AAA"/>
    <property type="match status" value="1"/>
</dbReference>
<dbReference type="Pfam" id="PF07728">
    <property type="entry name" value="AAA_5"/>
    <property type="match status" value="1"/>
</dbReference>
<dbReference type="GO" id="GO:0016887">
    <property type="term" value="F:ATP hydrolysis activity"/>
    <property type="evidence" value="ECO:0007669"/>
    <property type="project" value="InterPro"/>
</dbReference>